<proteinExistence type="predicted"/>
<protein>
    <recommendedName>
        <fullName evidence="4">Argininosuccinate lyase</fullName>
    </recommendedName>
</protein>
<dbReference type="EMBL" id="JAUSVS010000006">
    <property type="protein sequence ID" value="MDQ0465387.1"/>
    <property type="molecule type" value="Genomic_DNA"/>
</dbReference>
<feature type="signal peptide" evidence="1">
    <location>
        <begin position="1"/>
        <end position="29"/>
    </location>
</feature>
<gene>
    <name evidence="2" type="ORF">QO010_003174</name>
</gene>
<evidence type="ECO:0000313" key="3">
    <source>
        <dbReference type="Proteomes" id="UP001228905"/>
    </source>
</evidence>
<evidence type="ECO:0000313" key="2">
    <source>
        <dbReference type="EMBL" id="MDQ0465387.1"/>
    </source>
</evidence>
<accession>A0ABU0ITQ2</accession>
<name>A0ABU0ITQ2_9CAUL</name>
<reference evidence="2 3" key="1">
    <citation type="submission" date="2023-07" db="EMBL/GenBank/DDBJ databases">
        <title>Genomic Encyclopedia of Type Strains, Phase IV (KMG-IV): sequencing the most valuable type-strain genomes for metagenomic binning, comparative biology and taxonomic classification.</title>
        <authorList>
            <person name="Goeker M."/>
        </authorList>
    </citation>
    <scope>NUCLEOTIDE SEQUENCE [LARGE SCALE GENOMIC DNA]</scope>
    <source>
        <strain evidence="2 3">DSM 18695</strain>
    </source>
</reference>
<evidence type="ECO:0000256" key="1">
    <source>
        <dbReference type="SAM" id="SignalP"/>
    </source>
</evidence>
<keyword evidence="1" id="KW-0732">Signal</keyword>
<organism evidence="2 3">
    <name type="scientific">Caulobacter ginsengisoli</name>
    <dbReference type="NCBI Taxonomy" id="400775"/>
    <lineage>
        <taxon>Bacteria</taxon>
        <taxon>Pseudomonadati</taxon>
        <taxon>Pseudomonadota</taxon>
        <taxon>Alphaproteobacteria</taxon>
        <taxon>Caulobacterales</taxon>
        <taxon>Caulobacteraceae</taxon>
        <taxon>Caulobacter</taxon>
    </lineage>
</organism>
<feature type="chain" id="PRO_5045410717" description="Argininosuccinate lyase" evidence="1">
    <location>
        <begin position="30"/>
        <end position="116"/>
    </location>
</feature>
<sequence length="116" mass="12722">MTFVFAARARRLVLLAAGLSALIAGPALAEDRRVKIINETDHTIVQFYASNIGQNDWEEDILGTDMLRPGASVTVNVDDGTGYCKYDFKAVFSDGDVLIRQGIDVCNVSVYRYTGD</sequence>
<evidence type="ECO:0008006" key="4">
    <source>
        <dbReference type="Google" id="ProtNLM"/>
    </source>
</evidence>
<dbReference type="RefSeq" id="WP_307350658.1">
    <property type="nucleotide sequence ID" value="NZ_JAUSVS010000006.1"/>
</dbReference>
<comment type="caution">
    <text evidence="2">The sequence shown here is derived from an EMBL/GenBank/DDBJ whole genome shotgun (WGS) entry which is preliminary data.</text>
</comment>
<dbReference type="Proteomes" id="UP001228905">
    <property type="component" value="Unassembled WGS sequence"/>
</dbReference>
<keyword evidence="3" id="KW-1185">Reference proteome</keyword>